<gene>
    <name evidence="1" type="ORF">OBO34_07275</name>
</gene>
<protein>
    <submittedName>
        <fullName evidence="1">Uncharacterized protein</fullName>
    </submittedName>
</protein>
<reference evidence="1" key="1">
    <citation type="submission" date="2022-09" db="EMBL/GenBank/DDBJ databases">
        <title>Culturomic study of gut microbiota in children with autism spectrum disorder.</title>
        <authorList>
            <person name="Efimov B.A."/>
            <person name="Chaplin A.V."/>
            <person name="Sokolova S.R."/>
            <person name="Pikina A.P."/>
            <person name="Korzhanova M."/>
            <person name="Belova V."/>
            <person name="Korostin D."/>
        </authorList>
    </citation>
    <scope>NUCLEOTIDE SEQUENCE</scope>
    <source>
        <strain evidence="1">ASD5510</strain>
    </source>
</reference>
<dbReference type="GO" id="GO:0003676">
    <property type="term" value="F:nucleic acid binding"/>
    <property type="evidence" value="ECO:0007669"/>
    <property type="project" value="InterPro"/>
</dbReference>
<evidence type="ECO:0000313" key="1">
    <source>
        <dbReference type="EMBL" id="MCU7378154.1"/>
    </source>
</evidence>
<dbReference type="AlphaFoldDB" id="A0A9J6QQ74"/>
<evidence type="ECO:0000313" key="2">
    <source>
        <dbReference type="Proteomes" id="UP001065549"/>
    </source>
</evidence>
<name>A0A9J6QQ74_9FIRM</name>
<dbReference type="Proteomes" id="UP001065549">
    <property type="component" value="Unassembled WGS sequence"/>
</dbReference>
<organism evidence="1 2">
    <name type="scientific">Hominibacterium faecale</name>
    <dbReference type="NCBI Taxonomy" id="2839743"/>
    <lineage>
        <taxon>Bacteria</taxon>
        <taxon>Bacillati</taxon>
        <taxon>Bacillota</taxon>
        <taxon>Clostridia</taxon>
        <taxon>Peptostreptococcales</taxon>
        <taxon>Anaerovoracaceae</taxon>
        <taxon>Hominibacterium</taxon>
    </lineage>
</organism>
<dbReference type="InterPro" id="IPR011856">
    <property type="entry name" value="tRNA_endonuc-like_dom_sf"/>
</dbReference>
<dbReference type="Gene3D" id="3.40.1350.10">
    <property type="match status" value="1"/>
</dbReference>
<dbReference type="RefSeq" id="WP_269478464.1">
    <property type="nucleotide sequence ID" value="NZ_JAOSHN010000003.1"/>
</dbReference>
<sequence>MYIQNEKDLEDYICKNMQDFKRFLTNVVFEHDDGISDVNFIGRQINVGGKFIDLLFDCWDTVEDGPGTFETRTFIVVELKHRNLSPNDLSQLSKYMNMLDELQLKDIDYELEPTKGILLGLDLDESMQEIEMCLSNASHGRDQNIYFVAMDTSVIFRKISYSHTDEFVENLTFDNRILEV</sequence>
<accession>A0A9J6QQ74</accession>
<keyword evidence="2" id="KW-1185">Reference proteome</keyword>
<dbReference type="EMBL" id="JAOSHN010000003">
    <property type="protein sequence ID" value="MCU7378154.1"/>
    <property type="molecule type" value="Genomic_DNA"/>
</dbReference>
<comment type="caution">
    <text evidence="1">The sequence shown here is derived from an EMBL/GenBank/DDBJ whole genome shotgun (WGS) entry which is preliminary data.</text>
</comment>
<proteinExistence type="predicted"/>